<reference evidence="2" key="1">
    <citation type="submission" date="2016-08" db="EMBL/GenBank/DDBJ databases">
        <authorList>
            <person name="Seilhamer J.J."/>
        </authorList>
    </citation>
    <scope>NUCLEOTIDE SEQUENCE</scope>
    <source>
        <strain evidence="2">86-1</strain>
    </source>
</reference>
<organism evidence="2">
    <name type="scientific">uncultured Desulfovibrio sp</name>
    <dbReference type="NCBI Taxonomy" id="167968"/>
    <lineage>
        <taxon>Bacteria</taxon>
        <taxon>Pseudomonadati</taxon>
        <taxon>Thermodesulfobacteriota</taxon>
        <taxon>Desulfovibrionia</taxon>
        <taxon>Desulfovibrionales</taxon>
        <taxon>Desulfovibrionaceae</taxon>
        <taxon>Desulfovibrio</taxon>
        <taxon>environmental samples</taxon>
    </lineage>
</organism>
<dbReference type="InterPro" id="IPR036388">
    <property type="entry name" value="WH-like_DNA-bd_sf"/>
</dbReference>
<feature type="region of interest" description="Disordered" evidence="1">
    <location>
        <begin position="378"/>
        <end position="400"/>
    </location>
</feature>
<name>A0A212KX55_9BACT</name>
<dbReference type="RefSeq" id="WP_179981437.1">
    <property type="nucleotide sequence ID" value="NZ_LT608333.1"/>
</dbReference>
<dbReference type="EMBL" id="FMJC01000001">
    <property type="protein sequence ID" value="SCM69878.1"/>
    <property type="molecule type" value="Genomic_DNA"/>
</dbReference>
<accession>A0A212KX55</accession>
<dbReference type="AlphaFoldDB" id="A0A212KX55"/>
<dbReference type="Gene3D" id="1.10.10.10">
    <property type="entry name" value="Winged helix-like DNA-binding domain superfamily/Winged helix DNA-binding domain"/>
    <property type="match status" value="1"/>
</dbReference>
<evidence type="ECO:0000256" key="1">
    <source>
        <dbReference type="SAM" id="MobiDB-lite"/>
    </source>
</evidence>
<evidence type="ECO:0008006" key="3">
    <source>
        <dbReference type="Google" id="ProtNLM"/>
    </source>
</evidence>
<gene>
    <name evidence="2" type="ORF">KL86DES1_10001</name>
</gene>
<sequence length="400" mass="44531">MQTFAPRGKIHGPILPQFVLETSLSFGAKIMYALLCNYASENDHCWPSQATLAVRLSCSVSSVKKYLAELAGAQLISVRREQYRSSVYYMLQPTTLKTVRHEAAKSDPQGTNPVCRQSDAACAQPNSGYINTLNKQREIQNPPLPPVPQMPPKVVPTPTRPAAGGGGSFLHDFEKAWELYPKKEAKGLARVAWQHLKRMGQLPALTELEASIRHFMSTENWQREQGRFVPQMGNWLKGQRWLDTSAPVAAVTTQEAAKTQQAVSAAQAMQVQHEADKARRKDELETLRPTFAAFAAKFHEKESPWHMPMAFGLWAYLHGKHMAPTPADVPDDNSLGIVAFLQAFKRRCEEAAWQQAHAHNPALNSFAGQYAAKAAPHNDTSLHHPLFSRRPPQEAFGRAV</sequence>
<dbReference type="Pfam" id="PF13730">
    <property type="entry name" value="HTH_36"/>
    <property type="match status" value="1"/>
</dbReference>
<protein>
    <recommendedName>
        <fullName evidence="3">Helix-turn-helix domain-containing protein</fullName>
    </recommendedName>
</protein>
<proteinExistence type="predicted"/>
<evidence type="ECO:0000313" key="2">
    <source>
        <dbReference type="EMBL" id="SCM69878.1"/>
    </source>
</evidence>